<dbReference type="Gene3D" id="2.40.128.130">
    <property type="entry name" value="Autotransporter beta-domain"/>
    <property type="match status" value="1"/>
</dbReference>
<feature type="domain" description="Autotransporter" evidence="3">
    <location>
        <begin position="367"/>
        <end position="642"/>
    </location>
</feature>
<name>A0A5E7QIU9_PSEFL</name>
<dbReference type="EMBL" id="CABVIH010000071">
    <property type="protein sequence ID" value="VVP61210.1"/>
    <property type="molecule type" value="Genomic_DNA"/>
</dbReference>
<dbReference type="GO" id="GO:0004721">
    <property type="term" value="F:phosphoprotein phosphatase activity"/>
    <property type="evidence" value="ECO:0007669"/>
    <property type="project" value="InterPro"/>
</dbReference>
<reference evidence="4 5" key="1">
    <citation type="submission" date="2019-09" db="EMBL/GenBank/DDBJ databases">
        <authorList>
            <person name="Chandra G."/>
            <person name="Truman W A."/>
        </authorList>
    </citation>
    <scope>NUCLEOTIDE SEQUENCE [LARGE SCALE GENOMIC DNA]</scope>
    <source>
        <strain evidence="4">PS880</strain>
    </source>
</reference>
<evidence type="ECO:0000256" key="1">
    <source>
        <dbReference type="ARBA" id="ARBA00009580"/>
    </source>
</evidence>
<feature type="chain" id="PRO_5022768712" description="Autotransporter domain-containing protein" evidence="2">
    <location>
        <begin position="25"/>
        <end position="642"/>
    </location>
</feature>
<evidence type="ECO:0000259" key="3">
    <source>
        <dbReference type="PROSITE" id="PS51208"/>
    </source>
</evidence>
<evidence type="ECO:0000313" key="5">
    <source>
        <dbReference type="Proteomes" id="UP000375525"/>
    </source>
</evidence>
<dbReference type="AlphaFoldDB" id="A0A5E7QIU9"/>
<sequence length="642" mass="66689" precursor="true">MYQRLLCSLSVLSLSIAAAQAAQAAETIPLDTPRLSSIDNLRDVAGTTTSYSTANDGTMRSGVFYRSNALTPSAADLATLNGLGIKTVYDLRTPSEIAGTPDTLPNGARYLNIDILGNATSGSNLPTGSIESAADAIAMMQDINRSFVSDAGVRGQFSTLFNELAGVDGAALFHCTAGKDRTGWTAAVLLSIAGVDSATIMSDYLATNDYTAERVAATLAAMPPAMAAIYAPMLGVEASFLQASLDQVTAEFGSMDNYLKQGLGLSQETIYVLRAKMVFYNSLPGQSGLLGNAAAGAGLLQQLQNSNLSGTYSDYNYYLQSAIDAGTLGGVESTVGGQVHADAASYLLRQGAMIDQAAAPFTSGTDLKIGQHRLWSTALAGYLGTDGSSETASSNEHSQGLMIGLTQRFTEQLSAHAGFGYSRGNVGGAGGEVDTDWTFLTAGARYAPDGLERGLFVDADANAGWLDYESKRDLRGGLGTAKGGSHGNLSGATLALGYRVPVSGMILEPSLGVRVSHLNVSGFQEKGSELALDVDDINETRRSAVANLNVSFAPVGMGSWQLMPGVQVGYEHVLGDNEVYSEGHLLGLDVEQRAAFDNRDQFTFGVNLMANIGPLSLGGEIGASGGGGSHGFSGGINASYSF</sequence>
<dbReference type="InterPro" id="IPR036709">
    <property type="entry name" value="Autotransporte_beta_dom_sf"/>
</dbReference>
<dbReference type="Pfam" id="PF13350">
    <property type="entry name" value="Y_phosphatase3"/>
    <property type="match status" value="1"/>
</dbReference>
<dbReference type="RefSeq" id="WP_150782834.1">
    <property type="nucleotide sequence ID" value="NZ_CABVIH010000071.1"/>
</dbReference>
<comment type="similarity">
    <text evidence="1">Belongs to the protein-tyrosine phosphatase family.</text>
</comment>
<dbReference type="PANTHER" id="PTHR31126:SF1">
    <property type="entry name" value="TYROSINE SPECIFIC PROTEIN PHOSPHATASES DOMAIN-CONTAINING PROTEIN"/>
    <property type="match status" value="1"/>
</dbReference>
<dbReference type="PROSITE" id="PS00383">
    <property type="entry name" value="TYR_PHOSPHATASE_1"/>
    <property type="match status" value="1"/>
</dbReference>
<dbReference type="InterPro" id="IPR029021">
    <property type="entry name" value="Prot-tyrosine_phosphatase-like"/>
</dbReference>
<gene>
    <name evidence="4" type="ORF">PS880_06273</name>
</gene>
<dbReference type="InterPro" id="IPR005546">
    <property type="entry name" value="Autotransporte_beta"/>
</dbReference>
<dbReference type="OrthoDB" id="1188001at2"/>
<dbReference type="Pfam" id="PF03797">
    <property type="entry name" value="Autotransporter"/>
    <property type="match status" value="1"/>
</dbReference>
<dbReference type="PROSITE" id="PS51208">
    <property type="entry name" value="AUTOTRANSPORTER"/>
    <property type="match status" value="1"/>
</dbReference>
<dbReference type="Proteomes" id="UP000375525">
    <property type="component" value="Unassembled WGS sequence"/>
</dbReference>
<keyword evidence="2" id="KW-0732">Signal</keyword>
<organism evidence="4 5">
    <name type="scientific">Pseudomonas fluorescens</name>
    <dbReference type="NCBI Taxonomy" id="294"/>
    <lineage>
        <taxon>Bacteria</taxon>
        <taxon>Pseudomonadati</taxon>
        <taxon>Pseudomonadota</taxon>
        <taxon>Gammaproteobacteria</taxon>
        <taxon>Pseudomonadales</taxon>
        <taxon>Pseudomonadaceae</taxon>
        <taxon>Pseudomonas</taxon>
    </lineage>
</organism>
<dbReference type="InterPro" id="IPR026893">
    <property type="entry name" value="Tyr/Ser_Pase_IphP-type"/>
</dbReference>
<feature type="signal peptide" evidence="2">
    <location>
        <begin position="1"/>
        <end position="24"/>
    </location>
</feature>
<evidence type="ECO:0000313" key="4">
    <source>
        <dbReference type="EMBL" id="VVP61210.1"/>
    </source>
</evidence>
<dbReference type="PANTHER" id="PTHR31126">
    <property type="entry name" value="TYROSINE-PROTEIN PHOSPHATASE"/>
    <property type="match status" value="1"/>
</dbReference>
<evidence type="ECO:0000256" key="2">
    <source>
        <dbReference type="SAM" id="SignalP"/>
    </source>
</evidence>
<dbReference type="SUPFAM" id="SSF103515">
    <property type="entry name" value="Autotransporter"/>
    <property type="match status" value="1"/>
</dbReference>
<dbReference type="Gene3D" id="3.90.190.10">
    <property type="entry name" value="Protein tyrosine phosphatase superfamily"/>
    <property type="match status" value="1"/>
</dbReference>
<accession>A0A5E7QIU9</accession>
<dbReference type="SUPFAM" id="SSF52799">
    <property type="entry name" value="(Phosphotyrosine protein) phosphatases II"/>
    <property type="match status" value="1"/>
</dbReference>
<proteinExistence type="inferred from homology"/>
<dbReference type="InterPro" id="IPR016130">
    <property type="entry name" value="Tyr_Pase_AS"/>
</dbReference>
<dbReference type="SMART" id="SM00869">
    <property type="entry name" value="Autotransporter"/>
    <property type="match status" value="1"/>
</dbReference>
<protein>
    <recommendedName>
        <fullName evidence="3">Autotransporter domain-containing protein</fullName>
    </recommendedName>
</protein>